<keyword evidence="1" id="KW-0812">Transmembrane</keyword>
<feature type="transmembrane region" description="Helical" evidence="1">
    <location>
        <begin position="35"/>
        <end position="51"/>
    </location>
</feature>
<evidence type="ECO:0000256" key="1">
    <source>
        <dbReference type="SAM" id="Phobius"/>
    </source>
</evidence>
<feature type="transmembrane region" description="Helical" evidence="1">
    <location>
        <begin position="80"/>
        <end position="100"/>
    </location>
</feature>
<feature type="transmembrane region" description="Helical" evidence="1">
    <location>
        <begin position="58"/>
        <end position="74"/>
    </location>
</feature>
<evidence type="ECO:0000259" key="2">
    <source>
        <dbReference type="Pfam" id="PF22570"/>
    </source>
</evidence>
<proteinExistence type="predicted"/>
<reference evidence="3 4" key="1">
    <citation type="submission" date="2023-08" db="EMBL/GenBank/DDBJ databases">
        <authorList>
            <person name="Park J.-S."/>
        </authorList>
    </citation>
    <scope>NUCLEOTIDE SEQUENCE [LARGE SCALE GENOMIC DNA]</scope>
    <source>
        <strain evidence="3 4">2205SS18-9</strain>
    </source>
</reference>
<feature type="domain" description="LiaF transmembrane" evidence="2">
    <location>
        <begin position="6"/>
        <end position="103"/>
    </location>
</feature>
<dbReference type="Proteomes" id="UP001231941">
    <property type="component" value="Unassembled WGS sequence"/>
</dbReference>
<evidence type="ECO:0000313" key="3">
    <source>
        <dbReference type="EMBL" id="MDP5274287.1"/>
    </source>
</evidence>
<dbReference type="Pfam" id="PF22570">
    <property type="entry name" value="LiaF-TM"/>
    <property type="match status" value="1"/>
</dbReference>
<keyword evidence="1" id="KW-0472">Membrane</keyword>
<accession>A0ABT9IY82</accession>
<dbReference type="PANTHER" id="PTHR40763">
    <property type="entry name" value="MEMBRANE PROTEIN-RELATED"/>
    <property type="match status" value="1"/>
</dbReference>
<dbReference type="PANTHER" id="PTHR40763:SF5">
    <property type="entry name" value="MEMBRANE PROTEIN"/>
    <property type="match status" value="1"/>
</dbReference>
<dbReference type="EMBL" id="JAVAMP010000002">
    <property type="protein sequence ID" value="MDP5274287.1"/>
    <property type="molecule type" value="Genomic_DNA"/>
</dbReference>
<evidence type="ECO:0000313" key="4">
    <source>
        <dbReference type="Proteomes" id="UP001231941"/>
    </source>
</evidence>
<protein>
    <submittedName>
        <fullName evidence="3">DUF5668 domain-containing protein</fullName>
    </submittedName>
</protein>
<keyword evidence="4" id="KW-1185">Reference proteome</keyword>
<gene>
    <name evidence="3" type="ORF">Q5Y73_09215</name>
</gene>
<organism evidence="3 4">
    <name type="scientific">Chengkuizengella axinellae</name>
    <dbReference type="NCBI Taxonomy" id="3064388"/>
    <lineage>
        <taxon>Bacteria</taxon>
        <taxon>Bacillati</taxon>
        <taxon>Bacillota</taxon>
        <taxon>Bacilli</taxon>
        <taxon>Bacillales</taxon>
        <taxon>Paenibacillaceae</taxon>
        <taxon>Chengkuizengella</taxon>
    </lineage>
</organism>
<sequence length="231" mass="25629">MNGKHLFGLVVILVGVFLLLHSTEIIEFNLGDLIRNYWPMIIVISGLFNLINKSSSKIGAIIVISVGVLLQLKISDMFNIFEYVSFWPVLLILLGLWIMFSKGDKSYKKHWSSPNLDTKDSINKVTAFSGTDLKNVSQDFNGGSIVVAFGDTNLNLREANITSKKEVTIDVVVAFGGADIYIPENWNVEFKGVPIFGDWSNRTLDRSTTNPEAPTLILNCVIVFGGLDIKN</sequence>
<dbReference type="InterPro" id="IPR054331">
    <property type="entry name" value="LiaF_TM"/>
</dbReference>
<dbReference type="RefSeq" id="WP_305991570.1">
    <property type="nucleotide sequence ID" value="NZ_JAVAMP010000002.1"/>
</dbReference>
<comment type="caution">
    <text evidence="3">The sequence shown here is derived from an EMBL/GenBank/DDBJ whole genome shotgun (WGS) entry which is preliminary data.</text>
</comment>
<name>A0ABT9IY82_9BACL</name>
<keyword evidence="1" id="KW-1133">Transmembrane helix</keyword>